<comment type="caution">
    <text evidence="1">The sequence shown here is derived from an EMBL/GenBank/DDBJ whole genome shotgun (WGS) entry which is preliminary data.</text>
</comment>
<reference evidence="1" key="1">
    <citation type="submission" date="2022-12" db="EMBL/GenBank/DDBJ databases">
        <authorList>
            <person name="Petersen C."/>
        </authorList>
    </citation>
    <scope>NUCLEOTIDE SEQUENCE</scope>
    <source>
        <strain evidence="1">IBT 16125</strain>
    </source>
</reference>
<dbReference type="CDD" id="cd01741">
    <property type="entry name" value="GATase1_1"/>
    <property type="match status" value="1"/>
</dbReference>
<dbReference type="Gene3D" id="3.40.50.880">
    <property type="match status" value="1"/>
</dbReference>
<reference evidence="1" key="2">
    <citation type="journal article" date="2023" name="IMA Fungus">
        <title>Comparative genomic study of the Penicillium genus elucidates a diverse pangenome and 15 lateral gene transfer events.</title>
        <authorList>
            <person name="Petersen C."/>
            <person name="Sorensen T."/>
            <person name="Nielsen M.R."/>
            <person name="Sondergaard T.E."/>
            <person name="Sorensen J.L."/>
            <person name="Fitzpatrick D.A."/>
            <person name="Frisvad J.C."/>
            <person name="Nielsen K.L."/>
        </authorList>
    </citation>
    <scope>NUCLEOTIDE SEQUENCE</scope>
    <source>
        <strain evidence="1">IBT 16125</strain>
    </source>
</reference>
<dbReference type="GeneID" id="81605102"/>
<dbReference type="InterPro" id="IPR044992">
    <property type="entry name" value="ChyE-like"/>
</dbReference>
<protein>
    <recommendedName>
        <fullName evidence="3">Class I glutamine amidotransferase-like protein</fullName>
    </recommendedName>
</protein>
<dbReference type="AlphaFoldDB" id="A0AAD6BRP5"/>
<name>A0AAD6BRP5_9EURO</name>
<dbReference type="PANTHER" id="PTHR42695:SF6">
    <property type="entry name" value="GLUTAMINE AMIDOTRANSFERASE DOMAIN-CONTAINING PROTEIN"/>
    <property type="match status" value="1"/>
</dbReference>
<dbReference type="PANTHER" id="PTHR42695">
    <property type="entry name" value="GLUTAMINE AMIDOTRANSFERASE YLR126C-RELATED"/>
    <property type="match status" value="1"/>
</dbReference>
<proteinExistence type="predicted"/>
<evidence type="ECO:0000313" key="2">
    <source>
        <dbReference type="Proteomes" id="UP001213681"/>
    </source>
</evidence>
<accession>A0AAD6BRP5</accession>
<dbReference type="RefSeq" id="XP_056759613.1">
    <property type="nucleotide sequence ID" value="XM_056914859.1"/>
</dbReference>
<dbReference type="Proteomes" id="UP001213681">
    <property type="component" value="Unassembled WGS sequence"/>
</dbReference>
<dbReference type="InterPro" id="IPR029062">
    <property type="entry name" value="Class_I_gatase-like"/>
</dbReference>
<sequence>MALHRIHVAVLDTDVPCASIYIKRGLYSSQFRVLLQAAAERINKHANINPQDGPLAVHVTAFDVVGGSLPPLNALRTTPRTSTESHIGPFSAIDAIIITGSGASAYDQIPWITELQSFIQTVYTDYPLVKLFGACFGHQLIAQALLSTPTSHVPLTNTFNVQPAQTGFEVGIHPITLDPSFTAQFPSLARTASKGPLRLQLIHGDQVLPTPQAVAAATSTGQTSVSLPAPWMSIGKSAACPVQGLYNPGRVLTYQAHVEFDTFVTGELAREFGRRMGWSFDVVAGYLDRINEAWVPGQDDDDDSKAAAEAVVLFFAGLEQGCLKFEGVQLVDGLMTPPLEEISA</sequence>
<dbReference type="GO" id="GO:0005829">
    <property type="term" value="C:cytosol"/>
    <property type="evidence" value="ECO:0007669"/>
    <property type="project" value="TreeGrafter"/>
</dbReference>
<keyword evidence="2" id="KW-1185">Reference proteome</keyword>
<dbReference type="GO" id="GO:0005634">
    <property type="term" value="C:nucleus"/>
    <property type="evidence" value="ECO:0007669"/>
    <property type="project" value="TreeGrafter"/>
</dbReference>
<dbReference type="SUPFAM" id="SSF52317">
    <property type="entry name" value="Class I glutamine amidotransferase-like"/>
    <property type="match status" value="1"/>
</dbReference>
<evidence type="ECO:0000313" key="1">
    <source>
        <dbReference type="EMBL" id="KAJ5432321.1"/>
    </source>
</evidence>
<gene>
    <name evidence="1" type="ORF">N7458_011477</name>
</gene>
<organism evidence="1 2">
    <name type="scientific">Penicillium daleae</name>
    <dbReference type="NCBI Taxonomy" id="63821"/>
    <lineage>
        <taxon>Eukaryota</taxon>
        <taxon>Fungi</taxon>
        <taxon>Dikarya</taxon>
        <taxon>Ascomycota</taxon>
        <taxon>Pezizomycotina</taxon>
        <taxon>Eurotiomycetes</taxon>
        <taxon>Eurotiomycetidae</taxon>
        <taxon>Eurotiales</taxon>
        <taxon>Aspergillaceae</taxon>
        <taxon>Penicillium</taxon>
    </lineage>
</organism>
<evidence type="ECO:0008006" key="3">
    <source>
        <dbReference type="Google" id="ProtNLM"/>
    </source>
</evidence>
<dbReference type="EMBL" id="JAPVEA010000009">
    <property type="protein sequence ID" value="KAJ5432321.1"/>
    <property type="molecule type" value="Genomic_DNA"/>
</dbReference>